<feature type="region of interest" description="Disordered" evidence="1">
    <location>
        <begin position="1"/>
        <end position="39"/>
    </location>
</feature>
<dbReference type="Proteomes" id="UP000596661">
    <property type="component" value="Chromosome 9"/>
</dbReference>
<reference evidence="2" key="2">
    <citation type="submission" date="2021-03" db="UniProtKB">
        <authorList>
            <consortium name="EnsemblPlants"/>
        </authorList>
    </citation>
    <scope>IDENTIFICATION</scope>
</reference>
<protein>
    <submittedName>
        <fullName evidence="2">Uncharacterized protein</fullName>
    </submittedName>
</protein>
<dbReference type="EMBL" id="UZAU01000741">
    <property type="status" value="NOT_ANNOTATED_CDS"/>
    <property type="molecule type" value="Genomic_DNA"/>
</dbReference>
<dbReference type="EnsemblPlants" id="evm.model.09.926">
    <property type="protein sequence ID" value="cds.evm.model.09.926"/>
    <property type="gene ID" value="evm.TU.09.926"/>
</dbReference>
<dbReference type="Gramene" id="evm.model.09.926">
    <property type="protein sequence ID" value="cds.evm.model.09.926"/>
    <property type="gene ID" value="evm.TU.09.926"/>
</dbReference>
<evidence type="ECO:0000313" key="3">
    <source>
        <dbReference type="Proteomes" id="UP000596661"/>
    </source>
</evidence>
<sequence>MKKLATEEVESVERKGEVSHNKTGEGMAPRKKERGKPRKQLQEEIFFVSKRADYDYWRFHCILLTMKNEEFVVLIQDLNAVIGLKF</sequence>
<organism evidence="2 3">
    <name type="scientific">Cannabis sativa</name>
    <name type="common">Hemp</name>
    <name type="synonym">Marijuana</name>
    <dbReference type="NCBI Taxonomy" id="3483"/>
    <lineage>
        <taxon>Eukaryota</taxon>
        <taxon>Viridiplantae</taxon>
        <taxon>Streptophyta</taxon>
        <taxon>Embryophyta</taxon>
        <taxon>Tracheophyta</taxon>
        <taxon>Spermatophyta</taxon>
        <taxon>Magnoliopsida</taxon>
        <taxon>eudicotyledons</taxon>
        <taxon>Gunneridae</taxon>
        <taxon>Pentapetalae</taxon>
        <taxon>rosids</taxon>
        <taxon>fabids</taxon>
        <taxon>Rosales</taxon>
        <taxon>Cannabaceae</taxon>
        <taxon>Cannabis</taxon>
    </lineage>
</organism>
<keyword evidence="3" id="KW-1185">Reference proteome</keyword>
<evidence type="ECO:0000256" key="1">
    <source>
        <dbReference type="SAM" id="MobiDB-lite"/>
    </source>
</evidence>
<dbReference type="AlphaFoldDB" id="A0A803QHT6"/>
<feature type="compositionally biased region" description="Basic residues" evidence="1">
    <location>
        <begin position="29"/>
        <end position="39"/>
    </location>
</feature>
<accession>A0A803QHT6</accession>
<reference evidence="2" key="1">
    <citation type="submission" date="2018-11" db="EMBL/GenBank/DDBJ databases">
        <authorList>
            <person name="Grassa J C."/>
        </authorList>
    </citation>
    <scope>NUCLEOTIDE SEQUENCE [LARGE SCALE GENOMIC DNA]</scope>
</reference>
<name>A0A803QHT6_CANSA</name>
<evidence type="ECO:0000313" key="2">
    <source>
        <dbReference type="EnsemblPlants" id="cds.evm.model.09.926"/>
    </source>
</evidence>
<proteinExistence type="predicted"/>
<feature type="compositionally biased region" description="Basic and acidic residues" evidence="1">
    <location>
        <begin position="1"/>
        <end position="23"/>
    </location>
</feature>